<proteinExistence type="predicted"/>
<feature type="domain" description="Calcineurin-like phosphoesterase" evidence="1">
    <location>
        <begin position="43"/>
        <end position="262"/>
    </location>
</feature>
<evidence type="ECO:0000259" key="1">
    <source>
        <dbReference type="Pfam" id="PF00149"/>
    </source>
</evidence>
<dbReference type="PANTHER" id="PTHR32440">
    <property type="entry name" value="PHOSPHATASE DCR2-RELATED-RELATED"/>
    <property type="match status" value="1"/>
</dbReference>
<dbReference type="RefSeq" id="WP_176238642.1">
    <property type="nucleotide sequence ID" value="NZ_AP024412.1"/>
</dbReference>
<dbReference type="Pfam" id="PF00149">
    <property type="entry name" value="Metallophos"/>
    <property type="match status" value="1"/>
</dbReference>
<reference evidence="2" key="1">
    <citation type="submission" date="2021-01" db="EMBL/GenBank/DDBJ databases">
        <title>Draft genome sequence of Acholeplasmataceae bacterium strain Mahy22.</title>
        <authorList>
            <person name="Watanabe M."/>
            <person name="Kojima H."/>
            <person name="Fukui M."/>
        </authorList>
    </citation>
    <scope>NUCLEOTIDE SEQUENCE</scope>
    <source>
        <strain evidence="2">Mahy22</strain>
    </source>
</reference>
<dbReference type="AlphaFoldDB" id="A0A7U9TGM9"/>
<keyword evidence="3" id="KW-1185">Reference proteome</keyword>
<dbReference type="KEGG" id="manr:MPAN_007010"/>
<dbReference type="InterPro" id="IPR004843">
    <property type="entry name" value="Calcineurin-like_PHP"/>
</dbReference>
<evidence type="ECO:0000313" key="2">
    <source>
        <dbReference type="EMBL" id="BCR35808.1"/>
    </source>
</evidence>
<evidence type="ECO:0000313" key="3">
    <source>
        <dbReference type="Proteomes" id="UP000620133"/>
    </source>
</evidence>
<organism evidence="2 3">
    <name type="scientific">Mariniplasma anaerobium</name>
    <dbReference type="NCBI Taxonomy" id="2735436"/>
    <lineage>
        <taxon>Bacteria</taxon>
        <taxon>Bacillati</taxon>
        <taxon>Mycoplasmatota</taxon>
        <taxon>Mollicutes</taxon>
        <taxon>Acholeplasmatales</taxon>
        <taxon>Acholeplasmataceae</taxon>
        <taxon>Mariniplasma</taxon>
    </lineage>
</organism>
<dbReference type="Gene3D" id="3.60.21.10">
    <property type="match status" value="1"/>
</dbReference>
<dbReference type="PROSITE" id="PS51257">
    <property type="entry name" value="PROKAR_LIPOPROTEIN"/>
    <property type="match status" value="1"/>
</dbReference>
<accession>A0A7U9TGM9</accession>
<gene>
    <name evidence="2" type="ORF">MPAN_007010</name>
</gene>
<dbReference type="GO" id="GO:0016788">
    <property type="term" value="F:hydrolase activity, acting on ester bonds"/>
    <property type="evidence" value="ECO:0007669"/>
    <property type="project" value="TreeGrafter"/>
</dbReference>
<dbReference type="EMBL" id="AP024412">
    <property type="protein sequence ID" value="BCR35808.1"/>
    <property type="molecule type" value="Genomic_DNA"/>
</dbReference>
<sequence>MKKTYLFFIFFLFAISISACTQQQDILWTDNDAFNLEVSSDTIKILQITDLHLAFGISNRDQMTYDLIANLAASDDYDLIVITGDMMMSPHAPSLFRGLIKHMESLEIPWTFVFGNHDNDFNDYSELLDQIQDTNYLYFKNGPEMTDGGIGNFKINFIYQDQIIYHAYFLDSKAEREIYTEEEGEYGYLSTAQVAWYENNVSTDLVESVVFMHIPLRQFIDPTTYDGVFLEDKVYAQGIDTGFFDAMVLNDKSKAVFVGHDHLNDFSFIKDDVLLAYGRISGYTSYGYLERGGRHIEIKDQVLTTYVKLESEVSS</sequence>
<dbReference type="SUPFAM" id="SSF56300">
    <property type="entry name" value="Metallo-dependent phosphatases"/>
    <property type="match status" value="1"/>
</dbReference>
<dbReference type="Proteomes" id="UP000620133">
    <property type="component" value="Chromosome"/>
</dbReference>
<name>A0A7U9TGM9_9MOLU</name>
<dbReference type="GO" id="GO:0005737">
    <property type="term" value="C:cytoplasm"/>
    <property type="evidence" value="ECO:0007669"/>
    <property type="project" value="TreeGrafter"/>
</dbReference>
<protein>
    <submittedName>
        <fullName evidence="2">Phosphohydrolase</fullName>
    </submittedName>
</protein>
<dbReference type="InterPro" id="IPR029052">
    <property type="entry name" value="Metallo-depent_PP-like"/>
</dbReference>